<keyword evidence="2" id="KW-1185">Reference proteome</keyword>
<comment type="caution">
    <text evidence="1">The sequence shown here is derived from an EMBL/GenBank/DDBJ whole genome shotgun (WGS) entry which is preliminary data.</text>
</comment>
<evidence type="ECO:0000313" key="2">
    <source>
        <dbReference type="Proteomes" id="UP001195483"/>
    </source>
</evidence>
<dbReference type="Proteomes" id="UP001195483">
    <property type="component" value="Unassembled WGS sequence"/>
</dbReference>
<reference evidence="1" key="3">
    <citation type="submission" date="2023-05" db="EMBL/GenBank/DDBJ databases">
        <authorList>
            <person name="Smith C.H."/>
        </authorList>
    </citation>
    <scope>NUCLEOTIDE SEQUENCE</scope>
    <source>
        <strain evidence="1">CHS0354</strain>
        <tissue evidence="1">Mantle</tissue>
    </source>
</reference>
<accession>A0AAE0T5A1</accession>
<dbReference type="EMBL" id="JAEAOA010001808">
    <property type="protein sequence ID" value="KAK3603505.1"/>
    <property type="molecule type" value="Genomic_DNA"/>
</dbReference>
<protein>
    <submittedName>
        <fullName evidence="1">Uncharacterized protein</fullName>
    </submittedName>
</protein>
<dbReference type="AlphaFoldDB" id="A0AAE0T5A1"/>
<reference evidence="1" key="1">
    <citation type="journal article" date="2021" name="Genome Biol. Evol.">
        <title>A High-Quality Reference Genome for a Parasitic Bivalve with Doubly Uniparental Inheritance (Bivalvia: Unionida).</title>
        <authorList>
            <person name="Smith C.H."/>
        </authorList>
    </citation>
    <scope>NUCLEOTIDE SEQUENCE</scope>
    <source>
        <strain evidence="1">CHS0354</strain>
    </source>
</reference>
<gene>
    <name evidence="1" type="ORF">CHS0354_030358</name>
</gene>
<reference evidence="1" key="2">
    <citation type="journal article" date="2021" name="Genome Biol. Evol.">
        <title>Developing a high-quality reference genome for a parasitic bivalve with doubly uniparental inheritance (Bivalvia: Unionida).</title>
        <authorList>
            <person name="Smith C.H."/>
        </authorList>
    </citation>
    <scope>NUCLEOTIDE SEQUENCE</scope>
    <source>
        <strain evidence="1">CHS0354</strain>
        <tissue evidence="1">Mantle</tissue>
    </source>
</reference>
<proteinExistence type="predicted"/>
<sequence>MRESEFQFALFDCTSGSQVNGMHLEGWTSSSFIGCHSLSPFAFYAFGSQRLCPFHYNIILYCRLVISWNRCFSERVSYLHHDRIFKNIWRICDKTVLNFLQT</sequence>
<evidence type="ECO:0000313" key="1">
    <source>
        <dbReference type="EMBL" id="KAK3603505.1"/>
    </source>
</evidence>
<organism evidence="1 2">
    <name type="scientific">Potamilus streckersoni</name>
    <dbReference type="NCBI Taxonomy" id="2493646"/>
    <lineage>
        <taxon>Eukaryota</taxon>
        <taxon>Metazoa</taxon>
        <taxon>Spiralia</taxon>
        <taxon>Lophotrochozoa</taxon>
        <taxon>Mollusca</taxon>
        <taxon>Bivalvia</taxon>
        <taxon>Autobranchia</taxon>
        <taxon>Heteroconchia</taxon>
        <taxon>Palaeoheterodonta</taxon>
        <taxon>Unionida</taxon>
        <taxon>Unionoidea</taxon>
        <taxon>Unionidae</taxon>
        <taxon>Ambleminae</taxon>
        <taxon>Lampsilini</taxon>
        <taxon>Potamilus</taxon>
    </lineage>
</organism>
<name>A0AAE0T5A1_9BIVA</name>